<sequence>MKPENKFAIAVVILLALLLCLNTFLMYRLLALERAAKTRYDWAVDIDKMPTDAKDWARMLQQQKSLYDAEMTRWRDILSTSINLMNQSILATRLGVLATRLGILATLLGILAILLGILATRLCILATLLVI</sequence>
<keyword evidence="1" id="KW-0812">Transmembrane</keyword>
<dbReference type="PhylomeDB" id="A7RTK4"/>
<feature type="transmembrane region" description="Helical" evidence="1">
    <location>
        <begin position="7"/>
        <end position="30"/>
    </location>
</feature>
<proteinExistence type="predicted"/>
<dbReference type="AlphaFoldDB" id="A7RTK4"/>
<dbReference type="HOGENOM" id="CLU_1930052_0_0_1"/>
<name>A7RTK4_NEMVE</name>
<reference evidence="2 3" key="1">
    <citation type="journal article" date="2007" name="Science">
        <title>Sea anemone genome reveals ancestral eumetazoan gene repertoire and genomic organization.</title>
        <authorList>
            <person name="Putnam N.H."/>
            <person name="Srivastava M."/>
            <person name="Hellsten U."/>
            <person name="Dirks B."/>
            <person name="Chapman J."/>
            <person name="Salamov A."/>
            <person name="Terry A."/>
            <person name="Shapiro H."/>
            <person name="Lindquist E."/>
            <person name="Kapitonov V.V."/>
            <person name="Jurka J."/>
            <person name="Genikhovich G."/>
            <person name="Grigoriev I.V."/>
            <person name="Lucas S.M."/>
            <person name="Steele R.E."/>
            <person name="Finnerty J.R."/>
            <person name="Technau U."/>
            <person name="Martindale M.Q."/>
            <person name="Rokhsar D.S."/>
        </authorList>
    </citation>
    <scope>NUCLEOTIDE SEQUENCE [LARGE SCALE GENOMIC DNA]</scope>
    <source>
        <strain evidence="3">CH2 X CH6</strain>
    </source>
</reference>
<dbReference type="EMBL" id="DS469537">
    <property type="protein sequence ID" value="EDO45282.1"/>
    <property type="molecule type" value="Genomic_DNA"/>
</dbReference>
<keyword evidence="3" id="KW-1185">Reference proteome</keyword>
<dbReference type="InParanoid" id="A7RTK4"/>
<evidence type="ECO:0000313" key="2">
    <source>
        <dbReference type="EMBL" id="EDO45282.1"/>
    </source>
</evidence>
<dbReference type="STRING" id="45351.A7RTK4"/>
<keyword evidence="1" id="KW-0472">Membrane</keyword>
<organism evidence="2 3">
    <name type="scientific">Nematostella vectensis</name>
    <name type="common">Starlet sea anemone</name>
    <dbReference type="NCBI Taxonomy" id="45351"/>
    <lineage>
        <taxon>Eukaryota</taxon>
        <taxon>Metazoa</taxon>
        <taxon>Cnidaria</taxon>
        <taxon>Anthozoa</taxon>
        <taxon>Hexacorallia</taxon>
        <taxon>Actiniaria</taxon>
        <taxon>Edwardsiidae</taxon>
        <taxon>Nematostella</taxon>
    </lineage>
</organism>
<accession>A7RTK4</accession>
<keyword evidence="1" id="KW-1133">Transmembrane helix</keyword>
<feature type="transmembrane region" description="Helical" evidence="1">
    <location>
        <begin position="103"/>
        <end position="130"/>
    </location>
</feature>
<gene>
    <name evidence="2" type="ORF">NEMVEDRAFT_v1g240582</name>
</gene>
<dbReference type="Proteomes" id="UP000001593">
    <property type="component" value="Unassembled WGS sequence"/>
</dbReference>
<evidence type="ECO:0000313" key="3">
    <source>
        <dbReference type="Proteomes" id="UP000001593"/>
    </source>
</evidence>
<protein>
    <submittedName>
        <fullName evidence="2">Uncharacterized protein</fullName>
    </submittedName>
</protein>
<evidence type="ECO:0000256" key="1">
    <source>
        <dbReference type="SAM" id="Phobius"/>
    </source>
</evidence>
<dbReference type="eggNOG" id="KOG1032">
    <property type="taxonomic scope" value="Eukaryota"/>
</dbReference>